<gene>
    <name evidence="1" type="ORF">QYF49_21960</name>
</gene>
<proteinExistence type="predicted"/>
<dbReference type="EMBL" id="JAUHLN010000006">
    <property type="protein sequence ID" value="MDN4075629.1"/>
    <property type="molecule type" value="Genomic_DNA"/>
</dbReference>
<protein>
    <submittedName>
        <fullName evidence="1">Uncharacterized protein</fullName>
    </submittedName>
</protein>
<accession>A0ABT8ECI8</accession>
<dbReference type="RefSeq" id="WP_290401738.1">
    <property type="nucleotide sequence ID" value="NZ_JAUHLN010000006.1"/>
</dbReference>
<name>A0ABT8ECI8_9BACL</name>
<keyword evidence="2" id="KW-1185">Reference proteome</keyword>
<reference evidence="1" key="1">
    <citation type="submission" date="2023-06" db="EMBL/GenBank/DDBJ databases">
        <title>Draft Genome Sequences of Representative Paenibacillus Polymyxa, Bacillus cereus, Fictibacillus sp., and Brevibacillus agri Strains Isolated from Amazonian Dark Earth.</title>
        <authorList>
            <person name="Pellegrinetti T.A."/>
            <person name="Cunha I.C.M."/>
            <person name="Chaves M.G."/>
            <person name="Freitas A.S."/>
            <person name="Silva A.V.R."/>
            <person name="Tsai S.M."/>
            <person name="Mendes L.W."/>
        </authorList>
    </citation>
    <scope>NUCLEOTIDE SEQUENCE</scope>
    <source>
        <strain evidence="1">CENA-BCM004</strain>
    </source>
</reference>
<dbReference type="Proteomes" id="UP001168694">
    <property type="component" value="Unassembled WGS sequence"/>
</dbReference>
<evidence type="ECO:0000313" key="1">
    <source>
        <dbReference type="EMBL" id="MDN4075629.1"/>
    </source>
</evidence>
<evidence type="ECO:0000313" key="2">
    <source>
        <dbReference type="Proteomes" id="UP001168694"/>
    </source>
</evidence>
<comment type="caution">
    <text evidence="1">The sequence shown here is derived from an EMBL/GenBank/DDBJ whole genome shotgun (WGS) entry which is preliminary data.</text>
</comment>
<organism evidence="1 2">
    <name type="scientific">Fictibacillus terranigra</name>
    <dbReference type="NCBI Taxonomy" id="3058424"/>
    <lineage>
        <taxon>Bacteria</taxon>
        <taxon>Bacillati</taxon>
        <taxon>Bacillota</taxon>
        <taxon>Bacilli</taxon>
        <taxon>Bacillales</taxon>
        <taxon>Fictibacillaceae</taxon>
        <taxon>Fictibacillus</taxon>
    </lineage>
</organism>
<sequence length="73" mass="8322">MKVLGGCSFNRLSIYHLVSVDYVRTFAGCDPVFAVYQPNPIECRLPTAQEHTLTTFADQTKKETAHVRLFFKI</sequence>